<gene>
    <name evidence="2" type="ORF">GCM10009788_54990</name>
</gene>
<keyword evidence="1" id="KW-0812">Transmembrane</keyword>
<keyword evidence="1" id="KW-0472">Membrane</keyword>
<feature type="transmembrane region" description="Helical" evidence="1">
    <location>
        <begin position="335"/>
        <end position="354"/>
    </location>
</feature>
<organism evidence="2 3">
    <name type="scientific">Nocardioides humi</name>
    <dbReference type="NCBI Taxonomy" id="449461"/>
    <lineage>
        <taxon>Bacteria</taxon>
        <taxon>Bacillati</taxon>
        <taxon>Actinomycetota</taxon>
        <taxon>Actinomycetes</taxon>
        <taxon>Propionibacteriales</taxon>
        <taxon>Nocardioidaceae</taxon>
        <taxon>Nocardioides</taxon>
    </lineage>
</organism>
<sequence>MRARTTDERHRVATPLELLVDLTFVVAVAQTSANLAEQVVHGRVAGGYAAFTMAFFAIWWAWMNFTWFTSAYDTDDVAYRIATFVQMAGVLVLAAGVGDSFASGHLVTVTIGYVVMRLGLVSLWLRAAVQHRPGRRTALRYAAGISVLQGLWLLRLFLGGGVAGDLGSFVVLAGLEMALPVWAERAGGTSWHPHHIAERYGLFAIVLLGESVLAATNAVAGLADSRPRLRLVALSAAGLTILVGLWWLYFAGPAGELLEERRAWSFVWGYGHLAVFAAIAAVGAGLEVVVLATEAGHHDPPPVSAHLAAGAVLVPLALTLASLALVHLPGGRSPIAGAGLAVAATALAALAWAAGTIGAVPAVCGAALVVAVLVAGSAVGRTAGAA</sequence>
<keyword evidence="3" id="KW-1185">Reference proteome</keyword>
<accession>A0ABN2BQK6</accession>
<comment type="caution">
    <text evidence="2">The sequence shown here is derived from an EMBL/GenBank/DDBJ whole genome shotgun (WGS) entry which is preliminary data.</text>
</comment>
<dbReference type="Pfam" id="PF06772">
    <property type="entry name" value="LtrA"/>
    <property type="match status" value="1"/>
</dbReference>
<reference evidence="2 3" key="1">
    <citation type="journal article" date="2019" name="Int. J. Syst. Evol. Microbiol.">
        <title>The Global Catalogue of Microorganisms (GCM) 10K type strain sequencing project: providing services to taxonomists for standard genome sequencing and annotation.</title>
        <authorList>
            <consortium name="The Broad Institute Genomics Platform"/>
            <consortium name="The Broad Institute Genome Sequencing Center for Infectious Disease"/>
            <person name="Wu L."/>
            <person name="Ma J."/>
        </authorList>
    </citation>
    <scope>NUCLEOTIDE SEQUENCE [LARGE SCALE GENOMIC DNA]</scope>
    <source>
        <strain evidence="2 3">JCM 14942</strain>
    </source>
</reference>
<feature type="transmembrane region" description="Helical" evidence="1">
    <location>
        <begin position="360"/>
        <end position="380"/>
    </location>
</feature>
<feature type="transmembrane region" description="Helical" evidence="1">
    <location>
        <begin position="263"/>
        <end position="286"/>
    </location>
</feature>
<feature type="transmembrane region" description="Helical" evidence="1">
    <location>
        <begin position="137"/>
        <end position="154"/>
    </location>
</feature>
<dbReference type="EMBL" id="BAAAOR010000041">
    <property type="protein sequence ID" value="GAA1545611.1"/>
    <property type="molecule type" value="Genomic_DNA"/>
</dbReference>
<dbReference type="Proteomes" id="UP001500842">
    <property type="component" value="Unassembled WGS sequence"/>
</dbReference>
<dbReference type="PANTHER" id="PTHR36840">
    <property type="entry name" value="BLL5714 PROTEIN"/>
    <property type="match status" value="1"/>
</dbReference>
<feature type="transmembrane region" description="Helical" evidence="1">
    <location>
        <begin position="200"/>
        <end position="223"/>
    </location>
</feature>
<dbReference type="InterPro" id="IPR010640">
    <property type="entry name" value="Low_temperature_requirement_A"/>
</dbReference>
<proteinExistence type="predicted"/>
<feature type="transmembrane region" description="Helical" evidence="1">
    <location>
        <begin position="104"/>
        <end position="125"/>
    </location>
</feature>
<feature type="transmembrane region" description="Helical" evidence="1">
    <location>
        <begin position="77"/>
        <end position="98"/>
    </location>
</feature>
<feature type="transmembrane region" description="Helical" evidence="1">
    <location>
        <begin position="45"/>
        <end position="65"/>
    </location>
</feature>
<dbReference type="PANTHER" id="PTHR36840:SF1">
    <property type="entry name" value="BLL5714 PROTEIN"/>
    <property type="match status" value="1"/>
</dbReference>
<protein>
    <recommendedName>
        <fullName evidence="4">Low temperature requirement protein LtrA</fullName>
    </recommendedName>
</protein>
<evidence type="ECO:0000313" key="2">
    <source>
        <dbReference type="EMBL" id="GAA1545611.1"/>
    </source>
</evidence>
<keyword evidence="1" id="KW-1133">Transmembrane helix</keyword>
<feature type="transmembrane region" description="Helical" evidence="1">
    <location>
        <begin position="306"/>
        <end position="328"/>
    </location>
</feature>
<feature type="transmembrane region" description="Helical" evidence="1">
    <location>
        <begin position="12"/>
        <end position="33"/>
    </location>
</feature>
<evidence type="ECO:0000313" key="3">
    <source>
        <dbReference type="Proteomes" id="UP001500842"/>
    </source>
</evidence>
<feature type="transmembrane region" description="Helical" evidence="1">
    <location>
        <begin position="229"/>
        <end position="251"/>
    </location>
</feature>
<evidence type="ECO:0000256" key="1">
    <source>
        <dbReference type="SAM" id="Phobius"/>
    </source>
</evidence>
<evidence type="ECO:0008006" key="4">
    <source>
        <dbReference type="Google" id="ProtNLM"/>
    </source>
</evidence>
<name>A0ABN2BQK6_9ACTN</name>